<gene>
    <name evidence="1" type="ordered locus">Slit_1768</name>
</gene>
<evidence type="ECO:0000313" key="2">
    <source>
        <dbReference type="Proteomes" id="UP000001625"/>
    </source>
</evidence>
<evidence type="ECO:0000313" key="1">
    <source>
        <dbReference type="EMBL" id="ADE11999.1"/>
    </source>
</evidence>
<organism evidence="1 2">
    <name type="scientific">Sideroxydans lithotrophicus (strain ES-1)</name>
    <dbReference type="NCBI Taxonomy" id="580332"/>
    <lineage>
        <taxon>Bacteria</taxon>
        <taxon>Pseudomonadati</taxon>
        <taxon>Pseudomonadota</taxon>
        <taxon>Betaproteobacteria</taxon>
        <taxon>Nitrosomonadales</taxon>
        <taxon>Gallionellaceae</taxon>
        <taxon>Sideroxydans</taxon>
    </lineage>
</organism>
<dbReference type="AlphaFoldDB" id="D5CSR3"/>
<sequence length="249" mass="28249">MERLFTVALEAMDAAFQDYAAALPKPERVRQGDGWNYRFKTQDVYHAVVLKLALVQSALRAALILNSSGYVMEQGMLQRVIDEANEDILFLVYAITNDTITELHLRYLAAFWAEEFGDFDNPTDSHQSRDMVKREKIRAYLARIEGKNPDPSTAVKVTKVVSKVYSGFVHGASPHIMEIYGGDPPHFHTRGVLPRIPEYQRDLANYIYRGLLSHIFAAKLFGSQTHVDTLMKFKQTMEQAMGSDFATKP</sequence>
<protein>
    <submittedName>
        <fullName evidence="1">Uncharacterized protein</fullName>
    </submittedName>
</protein>
<dbReference type="KEGG" id="slt:Slit_1768"/>
<accession>D5CSR3</accession>
<dbReference type="Proteomes" id="UP000001625">
    <property type="component" value="Chromosome"/>
</dbReference>
<proteinExistence type="predicted"/>
<name>D5CSR3_SIDLE</name>
<reference evidence="1 2" key="1">
    <citation type="submission" date="2010-03" db="EMBL/GenBank/DDBJ databases">
        <title>Complete sequence of Sideroxydans lithotrophicus ES-1.</title>
        <authorList>
            <consortium name="US DOE Joint Genome Institute"/>
            <person name="Lucas S."/>
            <person name="Copeland A."/>
            <person name="Lapidus A."/>
            <person name="Cheng J.-F."/>
            <person name="Bruce D."/>
            <person name="Goodwin L."/>
            <person name="Pitluck S."/>
            <person name="Munk A.C."/>
            <person name="Detter J.C."/>
            <person name="Han C."/>
            <person name="Tapia R."/>
            <person name="Larimer F."/>
            <person name="Land M."/>
            <person name="Hauser L."/>
            <person name="Kyrpides N."/>
            <person name="Ivanova N."/>
            <person name="Emerson D."/>
            <person name="Woyke T."/>
        </authorList>
    </citation>
    <scope>NUCLEOTIDE SEQUENCE [LARGE SCALE GENOMIC DNA]</scope>
    <source>
        <strain evidence="1 2">ES-1</strain>
    </source>
</reference>
<dbReference type="eggNOG" id="ENOG5032YE3">
    <property type="taxonomic scope" value="Bacteria"/>
</dbReference>
<dbReference type="STRING" id="580332.Slit_1768"/>
<keyword evidence="2" id="KW-1185">Reference proteome</keyword>
<dbReference type="EMBL" id="CP001965">
    <property type="protein sequence ID" value="ADE11999.1"/>
    <property type="molecule type" value="Genomic_DNA"/>
</dbReference>
<dbReference type="HOGENOM" id="CLU_1115180_0_0_4"/>